<feature type="transmembrane region" description="Helical" evidence="1">
    <location>
        <begin position="188"/>
        <end position="211"/>
    </location>
</feature>
<organism evidence="2 3">
    <name type="scientific">Candidatus Aeolococcus gillhamiae</name>
    <dbReference type="NCBI Taxonomy" id="3127015"/>
    <lineage>
        <taxon>Bacteria</taxon>
        <taxon>Bacillati</taxon>
        <taxon>Candidatus Dormiibacterota</taxon>
        <taxon>Candidatus Dormibacteria</taxon>
        <taxon>Candidatus Aeolococcales</taxon>
        <taxon>Candidatus Aeolococcaceae</taxon>
        <taxon>Candidatus Aeolococcus</taxon>
    </lineage>
</organism>
<dbReference type="Proteomes" id="UP000248724">
    <property type="component" value="Unassembled WGS sequence"/>
</dbReference>
<keyword evidence="1" id="KW-0812">Transmembrane</keyword>
<proteinExistence type="predicted"/>
<evidence type="ECO:0008006" key="4">
    <source>
        <dbReference type="Google" id="ProtNLM"/>
    </source>
</evidence>
<gene>
    <name evidence="2" type="ORF">DLM65_12540</name>
</gene>
<dbReference type="AlphaFoldDB" id="A0A2W5ZZ91"/>
<feature type="transmembrane region" description="Helical" evidence="1">
    <location>
        <begin position="305"/>
        <end position="322"/>
    </location>
</feature>
<feature type="transmembrane region" description="Helical" evidence="1">
    <location>
        <begin position="359"/>
        <end position="383"/>
    </location>
</feature>
<evidence type="ECO:0000313" key="2">
    <source>
        <dbReference type="EMBL" id="PZR78598.1"/>
    </source>
</evidence>
<dbReference type="EMBL" id="QHBU01000255">
    <property type="protein sequence ID" value="PZR78598.1"/>
    <property type="molecule type" value="Genomic_DNA"/>
</dbReference>
<accession>A0A2W5ZZ91</accession>
<evidence type="ECO:0000313" key="3">
    <source>
        <dbReference type="Proteomes" id="UP000248724"/>
    </source>
</evidence>
<keyword evidence="1" id="KW-1133">Transmembrane helix</keyword>
<feature type="transmembrane region" description="Helical" evidence="1">
    <location>
        <begin position="251"/>
        <end position="270"/>
    </location>
</feature>
<feature type="transmembrane region" description="Helical" evidence="1">
    <location>
        <begin position="155"/>
        <end position="176"/>
    </location>
</feature>
<feature type="transmembrane region" description="Helical" evidence="1">
    <location>
        <begin position="83"/>
        <end position="100"/>
    </location>
</feature>
<protein>
    <recommendedName>
        <fullName evidence="4">NADH:quinone oxidoreductase/Mrp antiporter membrane subunit domain-containing protein</fullName>
    </recommendedName>
</protein>
<name>A0A2W5ZZ91_9BACT</name>
<feature type="transmembrane region" description="Helical" evidence="1">
    <location>
        <begin position="223"/>
        <end position="245"/>
    </location>
</feature>
<feature type="transmembrane region" description="Helical" evidence="1">
    <location>
        <begin position="130"/>
        <end position="148"/>
    </location>
</feature>
<sequence>MAAGPPRRRGRAAAASLVSVAPVAIAWAGSGLLAALLLPRLHRRRLAALVPLAAAIAALLSLGGGADLIAASAPGGLALGRPGGGLVLLSALAATVCLLLSPPPDSGEVLVIAACGTLSAVALASGSPLTWGLCFAAAFALFGVRWVVSAPARSTLAAARVTTLGAATLVAAAPFLPLDAAAVPPRAHLVGGLLAGGIAAGFALVPLGGWVSGGARLLRGASLAPWALLLLPAMLLSCQPLQATLPVEARLTFAAILLPAGAISAGWAALRGLSVPDGERYPRVLLADLGLVAMGLATPLSGARLGSLLLMITHLCVAPLLMQDPGSASSRPRRLAWAALSGVPPGPAFWGRFALVTALVTAFGGTLLIATLPVAGAVLVIAARSAIAATAATPTGSPGRAARFAAWVPPLAAVTVGLLPAAAVHALLGVG</sequence>
<feature type="transmembrane region" description="Helical" evidence="1">
    <location>
        <begin position="404"/>
        <end position="428"/>
    </location>
</feature>
<reference evidence="2 3" key="1">
    <citation type="journal article" date="2017" name="Nature">
        <title>Atmospheric trace gases support primary production in Antarctic desert surface soil.</title>
        <authorList>
            <person name="Ji M."/>
            <person name="Greening C."/>
            <person name="Vanwonterghem I."/>
            <person name="Carere C.R."/>
            <person name="Bay S.K."/>
            <person name="Steen J.A."/>
            <person name="Montgomery K."/>
            <person name="Lines T."/>
            <person name="Beardall J."/>
            <person name="van Dorst J."/>
            <person name="Snape I."/>
            <person name="Stott M.B."/>
            <person name="Hugenholtz P."/>
            <person name="Ferrari B.C."/>
        </authorList>
    </citation>
    <scope>NUCLEOTIDE SEQUENCE [LARGE SCALE GENOMIC DNA]</scope>
    <source>
        <strain evidence="2">RRmetagenome_bin12</strain>
    </source>
</reference>
<feature type="transmembrane region" description="Helical" evidence="1">
    <location>
        <begin position="107"/>
        <end position="124"/>
    </location>
</feature>
<comment type="caution">
    <text evidence="2">The sequence shown here is derived from an EMBL/GenBank/DDBJ whole genome shotgun (WGS) entry which is preliminary data.</text>
</comment>
<evidence type="ECO:0000256" key="1">
    <source>
        <dbReference type="SAM" id="Phobius"/>
    </source>
</evidence>
<feature type="transmembrane region" description="Helical" evidence="1">
    <location>
        <begin position="12"/>
        <end position="37"/>
    </location>
</feature>
<keyword evidence="1" id="KW-0472">Membrane</keyword>
<feature type="transmembrane region" description="Helical" evidence="1">
    <location>
        <begin position="49"/>
        <end position="71"/>
    </location>
</feature>